<dbReference type="EMBL" id="QXFT01000882">
    <property type="protein sequence ID" value="KAE9333918.1"/>
    <property type="molecule type" value="Genomic_DNA"/>
</dbReference>
<comment type="caution">
    <text evidence="3">The sequence shown here is derived from an EMBL/GenBank/DDBJ whole genome shotgun (WGS) entry which is preliminary data.</text>
</comment>
<dbReference type="PANTHER" id="PTHR34409:SF1">
    <property type="entry name" value="MYB-LIKE DOMAIN-CONTAINING PROTEIN"/>
    <property type="match status" value="1"/>
</dbReference>
<evidence type="ECO:0000256" key="1">
    <source>
        <dbReference type="SAM" id="MobiDB-lite"/>
    </source>
</evidence>
<sequence>MYLLSALQRVTFANARQSRFCNEINSAFVCGNAMSECSALAILRNVRTGMRGLDGTAAVPAREVVGEYLDHVQLFGPPCRNAPANEGFKMHHKTRTAGNKFVGIDALEKGGFLRLRNHSCNTAARFREVQTGDKRPVVNRDAVRTTSPGNSSVMVQSERRAGYQNYTVYEQMFLCSAAAEFKPLGRNMWKEVALEYNSRRGRSWLERDYDSLRQKFLYLYGKMKPTGDNDGLPPKLLPIALAHEVQHAIEMKAGAHTSHDRFNRDQDDAAPTS</sequence>
<feature type="region of interest" description="Disordered" evidence="1">
    <location>
        <begin position="253"/>
        <end position="273"/>
    </location>
</feature>
<evidence type="ECO:0000259" key="2">
    <source>
        <dbReference type="Pfam" id="PF20681"/>
    </source>
</evidence>
<keyword evidence="4" id="KW-1185">Reference proteome</keyword>
<organism evidence="3 4">
    <name type="scientific">Phytophthora rubi</name>
    <dbReference type="NCBI Taxonomy" id="129364"/>
    <lineage>
        <taxon>Eukaryota</taxon>
        <taxon>Sar</taxon>
        <taxon>Stramenopiles</taxon>
        <taxon>Oomycota</taxon>
        <taxon>Peronosporomycetes</taxon>
        <taxon>Peronosporales</taxon>
        <taxon>Peronosporaceae</taxon>
        <taxon>Phytophthora</taxon>
    </lineage>
</organism>
<proteinExistence type="predicted"/>
<evidence type="ECO:0000313" key="4">
    <source>
        <dbReference type="Proteomes" id="UP000434957"/>
    </source>
</evidence>
<dbReference type="AlphaFoldDB" id="A0A6A4F1A2"/>
<feature type="compositionally biased region" description="Basic and acidic residues" evidence="1">
    <location>
        <begin position="257"/>
        <end position="267"/>
    </location>
</feature>
<feature type="domain" description="DUF6818" evidence="2">
    <location>
        <begin position="183"/>
        <end position="267"/>
    </location>
</feature>
<evidence type="ECO:0000313" key="3">
    <source>
        <dbReference type="EMBL" id="KAE9333918.1"/>
    </source>
</evidence>
<accession>A0A6A4F1A2</accession>
<dbReference type="Proteomes" id="UP000434957">
    <property type="component" value="Unassembled WGS sequence"/>
</dbReference>
<gene>
    <name evidence="3" type="ORF">PR003_g13786</name>
</gene>
<dbReference type="Pfam" id="PF20681">
    <property type="entry name" value="DUF6818"/>
    <property type="match status" value="1"/>
</dbReference>
<protein>
    <recommendedName>
        <fullName evidence="2">DUF6818 domain-containing protein</fullName>
    </recommendedName>
</protein>
<name>A0A6A4F1A2_9STRA</name>
<dbReference type="InterPro" id="IPR049203">
    <property type="entry name" value="DUF6818"/>
</dbReference>
<dbReference type="PANTHER" id="PTHR34409">
    <property type="entry name" value="SET DOMAIN-CONTAINING PROTEIN"/>
    <property type="match status" value="1"/>
</dbReference>
<reference evidence="3 4" key="1">
    <citation type="submission" date="2018-08" db="EMBL/GenBank/DDBJ databases">
        <title>Genomic investigation of the strawberry pathogen Phytophthora fragariae indicates pathogenicity is determined by transcriptional variation in three key races.</title>
        <authorList>
            <person name="Adams T.M."/>
            <person name="Armitage A.D."/>
            <person name="Sobczyk M.K."/>
            <person name="Bates H.J."/>
            <person name="Dunwell J.M."/>
            <person name="Nellist C.F."/>
            <person name="Harrison R.J."/>
        </authorList>
    </citation>
    <scope>NUCLEOTIDE SEQUENCE [LARGE SCALE GENOMIC DNA]</scope>
    <source>
        <strain evidence="3 4">SCRP333</strain>
    </source>
</reference>